<reference evidence="1" key="2">
    <citation type="submission" date="2022-06" db="UniProtKB">
        <authorList>
            <consortium name="EnsemblMetazoa"/>
        </authorList>
    </citation>
    <scope>IDENTIFICATION</scope>
    <source>
        <strain evidence="1">DF5081</strain>
    </source>
</reference>
<name>A0A8R1DYT0_CAEJA</name>
<organism evidence="1 2">
    <name type="scientific">Caenorhabditis japonica</name>
    <dbReference type="NCBI Taxonomy" id="281687"/>
    <lineage>
        <taxon>Eukaryota</taxon>
        <taxon>Metazoa</taxon>
        <taxon>Ecdysozoa</taxon>
        <taxon>Nematoda</taxon>
        <taxon>Chromadorea</taxon>
        <taxon>Rhabditida</taxon>
        <taxon>Rhabditina</taxon>
        <taxon>Rhabditomorpha</taxon>
        <taxon>Rhabditoidea</taxon>
        <taxon>Rhabditidae</taxon>
        <taxon>Peloderinae</taxon>
        <taxon>Caenorhabditis</taxon>
    </lineage>
</organism>
<evidence type="ECO:0000313" key="2">
    <source>
        <dbReference type="Proteomes" id="UP000005237"/>
    </source>
</evidence>
<dbReference type="OMA" id="NAGFICM"/>
<reference evidence="2" key="1">
    <citation type="submission" date="2010-08" db="EMBL/GenBank/DDBJ databases">
        <authorList>
            <consortium name="Caenorhabditis japonica Sequencing Consortium"/>
            <person name="Wilson R.K."/>
        </authorList>
    </citation>
    <scope>NUCLEOTIDE SEQUENCE [LARGE SCALE GENOMIC DNA]</scope>
    <source>
        <strain evidence="2">DF5081</strain>
    </source>
</reference>
<protein>
    <submittedName>
        <fullName evidence="1">Uncharacterized protein</fullName>
    </submittedName>
</protein>
<dbReference type="Pfam" id="PF05075">
    <property type="entry name" value="DUF684"/>
    <property type="match status" value="1"/>
</dbReference>
<dbReference type="AlphaFoldDB" id="A0A8R1DYT0"/>
<sequence length="420" mass="48917">MSKETQYVAESVKLLNDCVSIKKSFEIGEIAKKLGTIGAVGVLIFDVLNMVKGHLPKEDPLAKELRKLGTQIERLSEETSQHFDELKAFITEHDIIRDVAVPTAVRMRLLNDVMQNPNHDSIGSFKNVCSQTTPKDIAYRFIELLKNKVTNPLKMALEKDELRKRATFNKWKQFIETVFGQILFMEYQVDGMFWGNNGYGPRKVLEVMNEVQGLLIIWQKEYEKSYWSTVVEKLIWKIQRENEHTGNYERAEMLQDKMNDVLSNDSFGILVYNDCAGFDHHSYCYQSDNAILSFRYGKCNIVVLRSLLWNSISDNERDQFENGMVRMGEAGLPMKEDYKGYPEELANKYVSNWGFMGMVAFNRNLHFRHANMKHRAWPGYCAKVPVIKQQRSPMGWLFPSWEDEFCDKYGEYYWILGGYL</sequence>
<proteinExistence type="predicted"/>
<dbReference type="Proteomes" id="UP000005237">
    <property type="component" value="Unassembled WGS sequence"/>
</dbReference>
<dbReference type="EnsemblMetazoa" id="CJA14147.1">
    <property type="protein sequence ID" value="CJA14147.1"/>
    <property type="gene ID" value="WBGene00133351"/>
</dbReference>
<dbReference type="PANTHER" id="PTHR31464">
    <property type="entry name" value="PROTEIN CBG01266"/>
    <property type="match status" value="1"/>
</dbReference>
<evidence type="ECO:0000313" key="1">
    <source>
        <dbReference type="EnsemblMetazoa" id="CJA14147.1"/>
    </source>
</evidence>
<dbReference type="InterPro" id="IPR007767">
    <property type="entry name" value="DUF684"/>
</dbReference>
<accession>A0A8R1DYT0</accession>
<keyword evidence="2" id="KW-1185">Reference proteome</keyword>
<dbReference type="PANTHER" id="PTHR31464:SF7">
    <property type="entry name" value="DUF4781 DOMAIN-CONTAINING PROTEIN"/>
    <property type="match status" value="1"/>
</dbReference>